<dbReference type="EMBL" id="HG001644">
    <property type="protein sequence ID" value="CDF33410.1"/>
    <property type="molecule type" value="Genomic_DNA"/>
</dbReference>
<evidence type="ECO:0000256" key="1">
    <source>
        <dbReference type="SAM" id="MobiDB-lite"/>
    </source>
</evidence>
<dbReference type="AlphaFoldDB" id="R7Q7G7"/>
<dbReference type="GO" id="GO:0003677">
    <property type="term" value="F:DNA binding"/>
    <property type="evidence" value="ECO:0007669"/>
    <property type="project" value="InterPro"/>
</dbReference>
<organism evidence="2 3">
    <name type="scientific">Chondrus crispus</name>
    <name type="common">Carrageen Irish moss</name>
    <name type="synonym">Polymorpha crispa</name>
    <dbReference type="NCBI Taxonomy" id="2769"/>
    <lineage>
        <taxon>Eukaryota</taxon>
        <taxon>Rhodophyta</taxon>
        <taxon>Florideophyceae</taxon>
        <taxon>Rhodymeniophycidae</taxon>
        <taxon>Gigartinales</taxon>
        <taxon>Gigartinaceae</taxon>
        <taxon>Chondrus</taxon>
    </lineage>
</organism>
<dbReference type="GeneID" id="17320930"/>
<dbReference type="Gramene" id="CDF33410">
    <property type="protein sequence ID" value="CDF33410"/>
    <property type="gene ID" value="CHC_T00002184001"/>
</dbReference>
<dbReference type="PhylomeDB" id="R7Q7G7"/>
<dbReference type="Proteomes" id="UP000012073">
    <property type="component" value="Unassembled WGS sequence"/>
</dbReference>
<dbReference type="GO" id="GO:0000786">
    <property type="term" value="C:nucleosome"/>
    <property type="evidence" value="ECO:0007669"/>
    <property type="project" value="InterPro"/>
</dbReference>
<evidence type="ECO:0000313" key="2">
    <source>
        <dbReference type="EMBL" id="CDF33410.1"/>
    </source>
</evidence>
<name>R7Q7G7_CHOCR</name>
<dbReference type="GO" id="GO:0030527">
    <property type="term" value="F:structural constituent of chromatin"/>
    <property type="evidence" value="ECO:0007669"/>
    <property type="project" value="InterPro"/>
</dbReference>
<dbReference type="PROSITE" id="PS00322">
    <property type="entry name" value="HISTONE_H3_1"/>
    <property type="match status" value="1"/>
</dbReference>
<reference evidence="3" key="1">
    <citation type="journal article" date="2013" name="Proc. Natl. Acad. Sci. U.S.A.">
        <title>Genome structure and metabolic features in the red seaweed Chondrus crispus shed light on evolution of the Archaeplastida.</title>
        <authorList>
            <person name="Collen J."/>
            <person name="Porcel B."/>
            <person name="Carre W."/>
            <person name="Ball S.G."/>
            <person name="Chaparro C."/>
            <person name="Tonon T."/>
            <person name="Barbeyron T."/>
            <person name="Michel G."/>
            <person name="Noel B."/>
            <person name="Valentin K."/>
            <person name="Elias M."/>
            <person name="Artiguenave F."/>
            <person name="Arun A."/>
            <person name="Aury J.M."/>
            <person name="Barbosa-Neto J.F."/>
            <person name="Bothwell J.H."/>
            <person name="Bouget F.Y."/>
            <person name="Brillet L."/>
            <person name="Cabello-Hurtado F."/>
            <person name="Capella-Gutierrez S."/>
            <person name="Charrier B."/>
            <person name="Cladiere L."/>
            <person name="Cock J.M."/>
            <person name="Coelho S.M."/>
            <person name="Colleoni C."/>
            <person name="Czjzek M."/>
            <person name="Da Silva C."/>
            <person name="Delage L."/>
            <person name="Denoeud F."/>
            <person name="Deschamps P."/>
            <person name="Dittami S.M."/>
            <person name="Gabaldon T."/>
            <person name="Gachon C.M."/>
            <person name="Groisillier A."/>
            <person name="Herve C."/>
            <person name="Jabbari K."/>
            <person name="Katinka M."/>
            <person name="Kloareg B."/>
            <person name="Kowalczyk N."/>
            <person name="Labadie K."/>
            <person name="Leblanc C."/>
            <person name="Lopez P.J."/>
            <person name="McLachlan D.H."/>
            <person name="Meslet-Cladiere L."/>
            <person name="Moustafa A."/>
            <person name="Nehr Z."/>
            <person name="Nyvall Collen P."/>
            <person name="Panaud O."/>
            <person name="Partensky F."/>
            <person name="Poulain J."/>
            <person name="Rensing S.A."/>
            <person name="Rousvoal S."/>
            <person name="Samson G."/>
            <person name="Symeonidi A."/>
            <person name="Weissenbach J."/>
            <person name="Zambounis A."/>
            <person name="Wincker P."/>
            <person name="Boyen C."/>
        </authorList>
    </citation>
    <scope>NUCLEOTIDE SEQUENCE [LARGE SCALE GENOMIC DNA]</scope>
    <source>
        <strain evidence="3">cv. Stackhouse</strain>
    </source>
</reference>
<dbReference type="PRINTS" id="PR00622">
    <property type="entry name" value="HISTONEH3"/>
</dbReference>
<dbReference type="KEGG" id="ccp:CHC_T00002184001"/>
<gene>
    <name evidence="2" type="ORF">CHC_T00002184001</name>
</gene>
<sequence length="222" mass="25633">MAKARQTARRSTGGKAPRKQIATKAARLSREEQDARETMVWKLSKRRDIKKFSKSTEGTQRYPYHVWVGLQLRRCDLDQTEMVRLFGRHILIHLGVRGDRRILMDELSRIGITESLNDARTYDLLTRSREISRQSVLRTTSTTRSAIRTSRSMPFFSTLFKSVVVINLLSTFSPTQLSTLMADIKFQPTLSSMRGVRRIQGVLCRCLCLVHDLRVLPHLWSI</sequence>
<proteinExistence type="predicted"/>
<accession>R7Q7G7</accession>
<feature type="region of interest" description="Disordered" evidence="1">
    <location>
        <begin position="1"/>
        <end position="34"/>
    </location>
</feature>
<dbReference type="STRING" id="2769.R7Q7G7"/>
<dbReference type="RefSeq" id="XP_005713213.1">
    <property type="nucleotide sequence ID" value="XM_005713156.1"/>
</dbReference>
<dbReference type="InterPro" id="IPR000164">
    <property type="entry name" value="Histone_H3/CENP-A"/>
</dbReference>
<keyword evidence="3" id="KW-1185">Reference proteome</keyword>
<protein>
    <submittedName>
        <fullName evidence="2">Uncharacterized protein</fullName>
    </submittedName>
</protein>
<evidence type="ECO:0000313" key="3">
    <source>
        <dbReference type="Proteomes" id="UP000012073"/>
    </source>
</evidence>